<comment type="subcellular location">
    <subcellularLocation>
        <location evidence="1 11">Cell outer membrane</location>
        <topology evidence="1 11">Multi-pass membrane protein</topology>
    </subcellularLocation>
</comment>
<keyword evidence="5 11" id="KW-0812">Transmembrane</keyword>
<dbReference type="InterPro" id="IPR039426">
    <property type="entry name" value="TonB-dep_rcpt-like"/>
</dbReference>
<keyword evidence="7" id="KW-0406">Ion transport</keyword>
<reference evidence="16 17" key="1">
    <citation type="submission" date="2016-10" db="EMBL/GenBank/DDBJ databases">
        <authorList>
            <person name="de Groot N.N."/>
        </authorList>
    </citation>
    <scope>NUCLEOTIDE SEQUENCE [LARGE SCALE GENOMIC DNA]</scope>
    <source>
        <strain evidence="16 17">LMG 18387</strain>
    </source>
</reference>
<dbReference type="Pfam" id="PF00593">
    <property type="entry name" value="TonB_dep_Rec_b-barrel"/>
    <property type="match status" value="1"/>
</dbReference>
<feature type="chain" id="PRO_5011466713" evidence="13">
    <location>
        <begin position="23"/>
        <end position="666"/>
    </location>
</feature>
<keyword evidence="10 11" id="KW-0998">Cell outer membrane</keyword>
<evidence type="ECO:0000256" key="12">
    <source>
        <dbReference type="RuleBase" id="RU003357"/>
    </source>
</evidence>
<evidence type="ECO:0000256" key="9">
    <source>
        <dbReference type="ARBA" id="ARBA00023136"/>
    </source>
</evidence>
<keyword evidence="4" id="KW-0410">Iron transport</keyword>
<evidence type="ECO:0000256" key="10">
    <source>
        <dbReference type="ARBA" id="ARBA00023237"/>
    </source>
</evidence>
<organism evidence="16 17">
    <name type="scientific">Phytopseudomonas flavescens</name>
    <dbReference type="NCBI Taxonomy" id="29435"/>
    <lineage>
        <taxon>Bacteria</taxon>
        <taxon>Pseudomonadati</taxon>
        <taxon>Pseudomonadota</taxon>
        <taxon>Gammaproteobacteria</taxon>
        <taxon>Pseudomonadales</taxon>
        <taxon>Pseudomonadaceae</taxon>
        <taxon>Phytopseudomonas</taxon>
    </lineage>
</organism>
<keyword evidence="3 11" id="KW-1134">Transmembrane beta strand</keyword>
<keyword evidence="16" id="KW-0675">Receptor</keyword>
<feature type="domain" description="TonB-dependent receptor-like beta-barrel" evidence="14">
    <location>
        <begin position="248"/>
        <end position="632"/>
    </location>
</feature>
<dbReference type="Pfam" id="PF07715">
    <property type="entry name" value="Plug"/>
    <property type="match status" value="1"/>
</dbReference>
<evidence type="ECO:0000259" key="14">
    <source>
        <dbReference type="Pfam" id="PF00593"/>
    </source>
</evidence>
<proteinExistence type="inferred from homology"/>
<evidence type="ECO:0000256" key="8">
    <source>
        <dbReference type="ARBA" id="ARBA00023077"/>
    </source>
</evidence>
<dbReference type="Proteomes" id="UP000198606">
    <property type="component" value="Unassembled WGS sequence"/>
</dbReference>
<keyword evidence="2 11" id="KW-0813">Transport</keyword>
<dbReference type="AlphaFoldDB" id="A0A1G8HAV4"/>
<name>A0A1G8HAV4_9GAMM</name>
<dbReference type="EMBL" id="FNDG01000010">
    <property type="protein sequence ID" value="SDI03773.1"/>
    <property type="molecule type" value="Genomic_DNA"/>
</dbReference>
<evidence type="ECO:0000256" key="5">
    <source>
        <dbReference type="ARBA" id="ARBA00022692"/>
    </source>
</evidence>
<keyword evidence="6" id="KW-0408">Iron</keyword>
<gene>
    <name evidence="16" type="ORF">SAMN05216588_110130</name>
</gene>
<dbReference type="STRING" id="29435.SAMN05216588_110130"/>
<dbReference type="PANTHER" id="PTHR32552:SF81">
    <property type="entry name" value="TONB-DEPENDENT OUTER MEMBRANE RECEPTOR"/>
    <property type="match status" value="1"/>
</dbReference>
<keyword evidence="9 11" id="KW-0472">Membrane</keyword>
<evidence type="ECO:0000256" key="13">
    <source>
        <dbReference type="SAM" id="SignalP"/>
    </source>
</evidence>
<keyword evidence="13" id="KW-0732">Signal</keyword>
<dbReference type="CDD" id="cd01347">
    <property type="entry name" value="ligand_gated_channel"/>
    <property type="match status" value="1"/>
</dbReference>
<evidence type="ECO:0000259" key="15">
    <source>
        <dbReference type="Pfam" id="PF07715"/>
    </source>
</evidence>
<feature type="signal peptide" evidence="13">
    <location>
        <begin position="1"/>
        <end position="22"/>
    </location>
</feature>
<dbReference type="PANTHER" id="PTHR32552">
    <property type="entry name" value="FERRICHROME IRON RECEPTOR-RELATED"/>
    <property type="match status" value="1"/>
</dbReference>
<evidence type="ECO:0000256" key="2">
    <source>
        <dbReference type="ARBA" id="ARBA00022448"/>
    </source>
</evidence>
<dbReference type="Gene3D" id="2.40.170.20">
    <property type="entry name" value="TonB-dependent receptor, beta-barrel domain"/>
    <property type="match status" value="1"/>
</dbReference>
<evidence type="ECO:0000256" key="3">
    <source>
        <dbReference type="ARBA" id="ARBA00022452"/>
    </source>
</evidence>
<keyword evidence="8 12" id="KW-0798">TonB box</keyword>
<evidence type="ECO:0000256" key="1">
    <source>
        <dbReference type="ARBA" id="ARBA00004571"/>
    </source>
</evidence>
<evidence type="ECO:0000256" key="4">
    <source>
        <dbReference type="ARBA" id="ARBA00022496"/>
    </source>
</evidence>
<sequence length="666" mass="73414">MRLTPLSFAILCSSGLPALAHAAVDLPGLQVTASKRETSLAETDMALSVAEHEDLQRANIDNSKELNRVFPELFLSQSGLSLFPNLSLRGISSADAYSAPVAFYVDGVPYVLGAFNQQLLDIERIELLKGPQGTLYGRNAHAGALSIVTRRPENAAQLKVGSRVSNLDREVSASVSGALLEDRLLAEAAVFHNDLQGELKGSPQHGDGDNGGGRVGLTLLPNDDLSVRLVYARDRLTSHEERYLPFHGYASRAVNPGWRESSFTRRVETGSAVIDWSLGDAWKLTSTSALQNYRHERLLGDFGLYHPERQRTLSQELRLTTQGEQRTWDANLGLYWQDSKTHSQRRAAPGGPYDALLGLADSRIDSTEKAVFGEFTWHIDEHWDLTLGARHSREEASTRFVQQDGLMVPGFAYRGQDRFNATTPKIVLGFQASDDVRLYALASEGYKPGGFNRIGSSIADAVAYDPERSLNLETGVKASLLERRLFANASLYWMRIKDVQQYVGMVGIQNLQNMGDARSEGAELSLDWLPDEDTRLHLAGTLNRSRLVDADVRQGNRLALAPRGTLRLSAERSLRWDGLLGELRPSVGLSYVGQHYFDADNQLAQGGYTLFDARLTWQPAASYQVALYGNNLTAKDYRSYAYLSGADAFAQAGSGRELGVDLSLRF</sequence>
<accession>A0A1G8HAV4</accession>
<dbReference type="SUPFAM" id="SSF56935">
    <property type="entry name" value="Porins"/>
    <property type="match status" value="1"/>
</dbReference>
<evidence type="ECO:0000256" key="6">
    <source>
        <dbReference type="ARBA" id="ARBA00023004"/>
    </source>
</evidence>
<dbReference type="PROSITE" id="PS52016">
    <property type="entry name" value="TONB_DEPENDENT_REC_3"/>
    <property type="match status" value="1"/>
</dbReference>
<feature type="domain" description="TonB-dependent receptor plug" evidence="15">
    <location>
        <begin position="41"/>
        <end position="144"/>
    </location>
</feature>
<dbReference type="RefSeq" id="WP_084306781.1">
    <property type="nucleotide sequence ID" value="NZ_FNDG01000010.1"/>
</dbReference>
<comment type="similarity">
    <text evidence="11 12">Belongs to the TonB-dependent receptor family.</text>
</comment>
<protein>
    <submittedName>
        <fullName evidence="16">Pesticin/yersiniabactin receptor</fullName>
    </submittedName>
</protein>
<dbReference type="GO" id="GO:0006826">
    <property type="term" value="P:iron ion transport"/>
    <property type="evidence" value="ECO:0007669"/>
    <property type="project" value="UniProtKB-KW"/>
</dbReference>
<evidence type="ECO:0000256" key="11">
    <source>
        <dbReference type="PROSITE-ProRule" id="PRU01360"/>
    </source>
</evidence>
<dbReference type="InterPro" id="IPR012910">
    <property type="entry name" value="Plug_dom"/>
</dbReference>
<dbReference type="InterPro" id="IPR036942">
    <property type="entry name" value="Beta-barrel_TonB_sf"/>
</dbReference>
<evidence type="ECO:0000256" key="7">
    <source>
        <dbReference type="ARBA" id="ARBA00023065"/>
    </source>
</evidence>
<evidence type="ECO:0000313" key="16">
    <source>
        <dbReference type="EMBL" id="SDI03773.1"/>
    </source>
</evidence>
<evidence type="ECO:0000313" key="17">
    <source>
        <dbReference type="Proteomes" id="UP000198606"/>
    </source>
</evidence>
<dbReference type="InterPro" id="IPR000531">
    <property type="entry name" value="Beta-barrel_TonB"/>
</dbReference>
<dbReference type="GO" id="GO:0009279">
    <property type="term" value="C:cell outer membrane"/>
    <property type="evidence" value="ECO:0007669"/>
    <property type="project" value="UniProtKB-SubCell"/>
</dbReference>